<dbReference type="EMBL" id="JDRY01000023">
    <property type="protein sequence ID" value="KGN00245.1"/>
    <property type="molecule type" value="Genomic_DNA"/>
</dbReference>
<evidence type="ECO:0000313" key="2">
    <source>
        <dbReference type="Proteomes" id="UP000030014"/>
    </source>
</evidence>
<organism evidence="1 2">
    <name type="scientific">Clostridium botulinum C/D str. DC5</name>
    <dbReference type="NCBI Taxonomy" id="1443128"/>
    <lineage>
        <taxon>Bacteria</taxon>
        <taxon>Bacillati</taxon>
        <taxon>Bacillota</taxon>
        <taxon>Clostridia</taxon>
        <taxon>Eubacteriales</taxon>
        <taxon>Clostridiaceae</taxon>
        <taxon>Clostridium</taxon>
    </lineage>
</organism>
<reference evidence="1 2" key="1">
    <citation type="submission" date="2014-01" db="EMBL/GenBank/DDBJ databases">
        <title>Plasmidome dynamics in the species complex Clostridium novyi sensu lato converts strains of independent lineages into distinctly different pathogens.</title>
        <authorList>
            <person name="Skarin H."/>
            <person name="Segerman B."/>
        </authorList>
    </citation>
    <scope>NUCLEOTIDE SEQUENCE [LARGE SCALE GENOMIC DNA]</scope>
    <source>
        <strain evidence="1 2">DC5</strain>
    </source>
</reference>
<dbReference type="RefSeq" id="WP_039259269.1">
    <property type="nucleotide sequence ID" value="NZ_JDRY01000023.1"/>
</dbReference>
<sequence>MKCTQKFRENSKFFEVHFCGKEVYLTELKLEIVKKYLLDHISFEMLSKEHNFNNCNIYSLCIIYYIIQWNKLDE</sequence>
<comment type="caution">
    <text evidence="1">The sequence shown here is derived from an EMBL/GenBank/DDBJ whole genome shotgun (WGS) entry which is preliminary data.</text>
</comment>
<dbReference type="AlphaFoldDB" id="A0A0A0IFP1"/>
<gene>
    <name evidence="1" type="ORF">Z955_04435</name>
</gene>
<proteinExistence type="predicted"/>
<accession>A0A0A0IFP1</accession>
<dbReference type="Proteomes" id="UP000030014">
    <property type="component" value="Unassembled WGS sequence"/>
</dbReference>
<protein>
    <submittedName>
        <fullName evidence="1">Uncharacterized protein</fullName>
    </submittedName>
</protein>
<evidence type="ECO:0000313" key="1">
    <source>
        <dbReference type="EMBL" id="KGN00245.1"/>
    </source>
</evidence>
<name>A0A0A0IFP1_CLOBO</name>